<proteinExistence type="predicted"/>
<dbReference type="RefSeq" id="WP_143373032.1">
    <property type="nucleotide sequence ID" value="NZ_VJVZ01000005.1"/>
</dbReference>
<dbReference type="OrthoDB" id="8479124at2"/>
<name>A0A552V2D6_9FLAO</name>
<dbReference type="Proteomes" id="UP000320643">
    <property type="component" value="Unassembled WGS sequence"/>
</dbReference>
<accession>A0A552V2D6</accession>
<evidence type="ECO:0000313" key="2">
    <source>
        <dbReference type="Proteomes" id="UP000320643"/>
    </source>
</evidence>
<keyword evidence="2" id="KW-1185">Reference proteome</keyword>
<sequence>MIVFTTLAEKDYFYGVAALVNSMVQNGTYGNKIVVGYRGALPNWLPQLSASKNGKSFTLKNGFEIDFVEVQGNLHMVHEKPKWFKHLTDVLEPGADEYIFFDSDIVVINRMSFFGEWVRQGVALCEDVNNDMGITHPIRLQWKKILKDKGYTITNDLDRYINSGFLGWTKDTKQFVTEWDDCFMILKEIAGDLTKFRVNDRTSVVLSANQDAFNLAAMVTQCQISIIGPEAMGFQYGLPLMVHPLGPKPWSRKFLSDFFNGNPPRASDVAFWEVVNSGEIKPYGDAYVSFKLKTIKFYRLLARFYRRL</sequence>
<gene>
    <name evidence="1" type="ORF">FMM05_08935</name>
</gene>
<dbReference type="EMBL" id="VJVZ01000005">
    <property type="protein sequence ID" value="TRW24628.1"/>
    <property type="molecule type" value="Genomic_DNA"/>
</dbReference>
<evidence type="ECO:0000313" key="1">
    <source>
        <dbReference type="EMBL" id="TRW24628.1"/>
    </source>
</evidence>
<organism evidence="1 2">
    <name type="scientific">Flavobacterium zepuense</name>
    <dbReference type="NCBI Taxonomy" id="2593302"/>
    <lineage>
        <taxon>Bacteria</taxon>
        <taxon>Pseudomonadati</taxon>
        <taxon>Bacteroidota</taxon>
        <taxon>Flavobacteriia</taxon>
        <taxon>Flavobacteriales</taxon>
        <taxon>Flavobacteriaceae</taxon>
        <taxon>Flavobacterium</taxon>
    </lineage>
</organism>
<reference evidence="1 2" key="1">
    <citation type="submission" date="2019-07" db="EMBL/GenBank/DDBJ databases">
        <title>Flavobacterium sp. nov., isolated from glacier ice.</title>
        <authorList>
            <person name="Liu Q."/>
            <person name="Xin Y.-H."/>
        </authorList>
    </citation>
    <scope>NUCLEOTIDE SEQUENCE [LARGE SCALE GENOMIC DNA]</scope>
    <source>
        <strain evidence="1 2">ZT4R6</strain>
    </source>
</reference>
<protein>
    <submittedName>
        <fullName evidence="1">Uncharacterized protein</fullName>
    </submittedName>
</protein>
<dbReference type="SUPFAM" id="SSF53448">
    <property type="entry name" value="Nucleotide-diphospho-sugar transferases"/>
    <property type="match status" value="1"/>
</dbReference>
<comment type="caution">
    <text evidence="1">The sequence shown here is derived from an EMBL/GenBank/DDBJ whole genome shotgun (WGS) entry which is preliminary data.</text>
</comment>
<dbReference type="InterPro" id="IPR029044">
    <property type="entry name" value="Nucleotide-diphossugar_trans"/>
</dbReference>
<dbReference type="AlphaFoldDB" id="A0A552V2D6"/>